<evidence type="ECO:0000313" key="1">
    <source>
        <dbReference type="EnsemblMetazoa" id="ACUA000095-PA"/>
    </source>
</evidence>
<accession>A0A182LRF1</accession>
<organism evidence="1 2">
    <name type="scientific">Anopheles culicifacies</name>
    <dbReference type="NCBI Taxonomy" id="139723"/>
    <lineage>
        <taxon>Eukaryota</taxon>
        <taxon>Metazoa</taxon>
        <taxon>Ecdysozoa</taxon>
        <taxon>Arthropoda</taxon>
        <taxon>Hexapoda</taxon>
        <taxon>Insecta</taxon>
        <taxon>Pterygota</taxon>
        <taxon>Neoptera</taxon>
        <taxon>Endopterygota</taxon>
        <taxon>Diptera</taxon>
        <taxon>Nematocera</taxon>
        <taxon>Culicoidea</taxon>
        <taxon>Culicidae</taxon>
        <taxon>Anophelinae</taxon>
        <taxon>Anopheles</taxon>
        <taxon>culicifacies species complex</taxon>
    </lineage>
</organism>
<keyword evidence="2" id="KW-1185">Reference proteome</keyword>
<dbReference type="VEuPathDB" id="VectorBase:ACUA000095"/>
<dbReference type="EMBL" id="AXCM01015067">
    <property type="status" value="NOT_ANNOTATED_CDS"/>
    <property type="molecule type" value="Genomic_DNA"/>
</dbReference>
<dbReference type="STRING" id="139723.A0A182LRF1"/>
<evidence type="ECO:0008006" key="3">
    <source>
        <dbReference type="Google" id="ProtNLM"/>
    </source>
</evidence>
<name>A0A182LRF1_9DIPT</name>
<protein>
    <recommendedName>
        <fullName evidence="3">Retrotransposon gag domain-containing protein</fullName>
    </recommendedName>
</protein>
<dbReference type="Proteomes" id="UP000075883">
    <property type="component" value="Unassembled WGS sequence"/>
</dbReference>
<proteinExistence type="predicted"/>
<dbReference type="AlphaFoldDB" id="A0A182LRF1"/>
<dbReference type="EnsemblMetazoa" id="ACUA000095-RA">
    <property type="protein sequence ID" value="ACUA000095-PA"/>
    <property type="gene ID" value="ACUA000095"/>
</dbReference>
<reference evidence="1" key="2">
    <citation type="submission" date="2020-05" db="UniProtKB">
        <authorList>
            <consortium name="EnsemblMetazoa"/>
        </authorList>
    </citation>
    <scope>IDENTIFICATION</scope>
    <source>
        <strain evidence="1">A-37</strain>
    </source>
</reference>
<evidence type="ECO:0000313" key="2">
    <source>
        <dbReference type="Proteomes" id="UP000075883"/>
    </source>
</evidence>
<sequence>MTQSKEEMLRELEAEGIDVPESAMITQIRQLHASVAGSIPIVAISALEMPNRISDAEEPRGADILCDANNRDAAAYASAILSDPSDAQFDDNSAAHASAICPVRKPPDVPHADGANPSAAFEAIDVSVPAYREDDLSTQIKVLHQQLQLAELRQKINALELKQPAPPKLKDFENLIEPLNGDKDRDVIQWFSDLEHVIDLYRVRETDNFLLMRRLLIGSAAVVAKTSKVTTYEGLKQELIKNLHVKPTIETVYRQLRNRRLLPKESANCYMLEMQRIASQAVIPESELIDIIIDGLGSPSQTACMKYIVSTINYLKQQLKRFELSRKHDVVKTATTRSGSQQSSSGFGSEIEARKPTLFQLLRVRTQPERLFPPETSTRRMLPLLQGWT</sequence>
<reference evidence="2" key="1">
    <citation type="submission" date="2013-09" db="EMBL/GenBank/DDBJ databases">
        <title>The Genome Sequence of Anopheles culicifacies species A.</title>
        <authorList>
            <consortium name="The Broad Institute Genomics Platform"/>
            <person name="Neafsey D.E."/>
            <person name="Besansky N."/>
            <person name="Howell P."/>
            <person name="Walton C."/>
            <person name="Young S.K."/>
            <person name="Zeng Q."/>
            <person name="Gargeya S."/>
            <person name="Fitzgerald M."/>
            <person name="Haas B."/>
            <person name="Abouelleil A."/>
            <person name="Allen A.W."/>
            <person name="Alvarado L."/>
            <person name="Arachchi H.M."/>
            <person name="Berlin A.M."/>
            <person name="Chapman S.B."/>
            <person name="Gainer-Dewar J."/>
            <person name="Goldberg J."/>
            <person name="Griggs A."/>
            <person name="Gujja S."/>
            <person name="Hansen M."/>
            <person name="Howarth C."/>
            <person name="Imamovic A."/>
            <person name="Ireland A."/>
            <person name="Larimer J."/>
            <person name="McCowan C."/>
            <person name="Murphy C."/>
            <person name="Pearson M."/>
            <person name="Poon T.W."/>
            <person name="Priest M."/>
            <person name="Roberts A."/>
            <person name="Saif S."/>
            <person name="Shea T."/>
            <person name="Sisk P."/>
            <person name="Sykes S."/>
            <person name="Wortman J."/>
            <person name="Nusbaum C."/>
            <person name="Birren B."/>
        </authorList>
    </citation>
    <scope>NUCLEOTIDE SEQUENCE [LARGE SCALE GENOMIC DNA]</scope>
    <source>
        <strain evidence="2">A-37</strain>
    </source>
</reference>